<keyword evidence="3" id="KW-1185">Reference proteome</keyword>
<keyword evidence="1" id="KW-0812">Transmembrane</keyword>
<dbReference type="RefSeq" id="WP_133396886.1">
    <property type="nucleotide sequence ID" value="NZ_SNAA01000009.1"/>
</dbReference>
<dbReference type="AlphaFoldDB" id="A0A4R6A9S1"/>
<feature type="transmembrane region" description="Helical" evidence="1">
    <location>
        <begin position="20"/>
        <end position="41"/>
    </location>
</feature>
<accession>A0A4R6A9S1</accession>
<dbReference type="EMBL" id="SNAA01000009">
    <property type="protein sequence ID" value="TDL79582.1"/>
    <property type="molecule type" value="Genomic_DNA"/>
</dbReference>
<name>A0A4R6A9S1_9RHOB</name>
<keyword evidence="1" id="KW-0472">Membrane</keyword>
<dbReference type="Proteomes" id="UP000295701">
    <property type="component" value="Unassembled WGS sequence"/>
</dbReference>
<organism evidence="2 3">
    <name type="scientific">Palleronia sediminis</name>
    <dbReference type="NCBI Taxonomy" id="2547833"/>
    <lineage>
        <taxon>Bacteria</taxon>
        <taxon>Pseudomonadati</taxon>
        <taxon>Pseudomonadota</taxon>
        <taxon>Alphaproteobacteria</taxon>
        <taxon>Rhodobacterales</taxon>
        <taxon>Roseobacteraceae</taxon>
        <taxon>Palleronia</taxon>
    </lineage>
</organism>
<reference evidence="2 3" key="1">
    <citation type="submission" date="2019-03" db="EMBL/GenBank/DDBJ databases">
        <title>Primorskyibacter sp. SS33 isolated from sediments.</title>
        <authorList>
            <person name="Xunke S."/>
        </authorList>
    </citation>
    <scope>NUCLEOTIDE SEQUENCE [LARGE SCALE GENOMIC DNA]</scope>
    <source>
        <strain evidence="2 3">SS33</strain>
    </source>
</reference>
<protein>
    <submittedName>
        <fullName evidence="2">Uncharacterized protein</fullName>
    </submittedName>
</protein>
<comment type="caution">
    <text evidence="2">The sequence shown here is derived from an EMBL/GenBank/DDBJ whole genome shotgun (WGS) entry which is preliminary data.</text>
</comment>
<evidence type="ECO:0000256" key="1">
    <source>
        <dbReference type="SAM" id="Phobius"/>
    </source>
</evidence>
<proteinExistence type="predicted"/>
<keyword evidence="1" id="KW-1133">Transmembrane helix</keyword>
<sequence>MRRARPCPGDLAPRAVLCHIAAMSNAIALVLGLVLIAAIWADLHFGTGATLFLARELNDLLRWLAFWR</sequence>
<evidence type="ECO:0000313" key="3">
    <source>
        <dbReference type="Proteomes" id="UP000295701"/>
    </source>
</evidence>
<gene>
    <name evidence="2" type="ORF">E2L08_09780</name>
</gene>
<evidence type="ECO:0000313" key="2">
    <source>
        <dbReference type="EMBL" id="TDL79582.1"/>
    </source>
</evidence>